<dbReference type="AlphaFoldDB" id="A0A8C2I757"/>
<feature type="region of interest" description="Disordered" evidence="1">
    <location>
        <begin position="224"/>
        <end position="267"/>
    </location>
</feature>
<feature type="domain" description="Integrase catalytic" evidence="2">
    <location>
        <begin position="1"/>
        <end position="136"/>
    </location>
</feature>
<evidence type="ECO:0000313" key="4">
    <source>
        <dbReference type="Proteomes" id="UP000694701"/>
    </source>
</evidence>
<evidence type="ECO:0000259" key="2">
    <source>
        <dbReference type="PROSITE" id="PS50994"/>
    </source>
</evidence>
<name>A0A8C2I757_CYPCA</name>
<dbReference type="InterPro" id="IPR050951">
    <property type="entry name" value="Retrovirus_Pol_polyprotein"/>
</dbReference>
<dbReference type="Proteomes" id="UP000694701">
    <property type="component" value="Unplaced"/>
</dbReference>
<dbReference type="InterPro" id="IPR036397">
    <property type="entry name" value="RNaseH_sf"/>
</dbReference>
<dbReference type="PANTHER" id="PTHR37984:SF7">
    <property type="entry name" value="INTEGRASE CATALYTIC DOMAIN-CONTAINING PROTEIN"/>
    <property type="match status" value="1"/>
</dbReference>
<dbReference type="PROSITE" id="PS50994">
    <property type="entry name" value="INTEGRASE"/>
    <property type="match status" value="1"/>
</dbReference>
<feature type="compositionally biased region" description="Basic and acidic residues" evidence="1">
    <location>
        <begin position="228"/>
        <end position="241"/>
    </location>
</feature>
<evidence type="ECO:0000313" key="3">
    <source>
        <dbReference type="Ensembl" id="ENSCCRP00020075429.1"/>
    </source>
</evidence>
<reference evidence="3" key="1">
    <citation type="submission" date="2025-08" db="UniProtKB">
        <authorList>
            <consortium name="Ensembl"/>
        </authorList>
    </citation>
    <scope>IDENTIFICATION</scope>
</reference>
<dbReference type="SUPFAM" id="SSF53098">
    <property type="entry name" value="Ribonuclease H-like"/>
    <property type="match status" value="1"/>
</dbReference>
<protein>
    <recommendedName>
        <fullName evidence="2">Integrase catalytic domain-containing protein</fullName>
    </recommendedName>
</protein>
<organism evidence="3 4">
    <name type="scientific">Cyprinus carpio</name>
    <name type="common">Common carp</name>
    <dbReference type="NCBI Taxonomy" id="7962"/>
    <lineage>
        <taxon>Eukaryota</taxon>
        <taxon>Metazoa</taxon>
        <taxon>Chordata</taxon>
        <taxon>Craniata</taxon>
        <taxon>Vertebrata</taxon>
        <taxon>Euteleostomi</taxon>
        <taxon>Actinopterygii</taxon>
        <taxon>Neopterygii</taxon>
        <taxon>Teleostei</taxon>
        <taxon>Ostariophysi</taxon>
        <taxon>Cypriniformes</taxon>
        <taxon>Cyprinidae</taxon>
        <taxon>Cyprininae</taxon>
        <taxon>Cyprinus</taxon>
    </lineage>
</organism>
<feature type="compositionally biased region" description="Polar residues" evidence="1">
    <location>
        <begin position="244"/>
        <end position="260"/>
    </location>
</feature>
<dbReference type="GO" id="GO:0015074">
    <property type="term" value="P:DNA integration"/>
    <property type="evidence" value="ECO:0007669"/>
    <property type="project" value="InterPro"/>
</dbReference>
<dbReference type="Ensembl" id="ENSCCRT00020082722.1">
    <property type="protein sequence ID" value="ENSCCRP00020075429.1"/>
    <property type="gene ID" value="ENSCCRG00020035153.1"/>
</dbReference>
<dbReference type="InterPro" id="IPR001584">
    <property type="entry name" value="Integrase_cat-core"/>
</dbReference>
<dbReference type="PANTHER" id="PTHR37984">
    <property type="entry name" value="PROTEIN CBG26694"/>
    <property type="match status" value="1"/>
</dbReference>
<accession>A0A8C2I757</accession>
<dbReference type="GO" id="GO:0003676">
    <property type="term" value="F:nucleic acid binding"/>
    <property type="evidence" value="ECO:0007669"/>
    <property type="project" value="InterPro"/>
</dbReference>
<evidence type="ECO:0000256" key="1">
    <source>
        <dbReference type="SAM" id="MobiDB-lite"/>
    </source>
</evidence>
<dbReference type="InterPro" id="IPR012337">
    <property type="entry name" value="RNaseH-like_sf"/>
</dbReference>
<sequence>CKLLTKQTGDSHAVAQKMQCYMSLFGRPDEIMRDNGPQYTGQPFRKFVSDWGIEHITSSPHYPKSNGFIERHVRHIKSIIKKTIQHKGDVQVALMQVRATPTDGDLPSPAELLLGRPITTLLPSHADPGKLEHRQHLEKRITRMKTHHDQCSGRDLPPLFRGQSVRVLDKERKTWHPGTVVERCKEPRSYLIQTPNGNTVRRTRSQLREMYVTHTQKIQKKVQFAETPQKDEVEQSHKNPVENKITQPLDTKTDNTGTETRPTRTRSGRVIIKPAQYKDFV</sequence>
<proteinExistence type="predicted"/>
<dbReference type="Gene3D" id="3.30.420.10">
    <property type="entry name" value="Ribonuclease H-like superfamily/Ribonuclease H"/>
    <property type="match status" value="1"/>
</dbReference>